<proteinExistence type="predicted"/>
<dbReference type="GO" id="GO:0005829">
    <property type="term" value="C:cytosol"/>
    <property type="evidence" value="ECO:0007669"/>
    <property type="project" value="TreeGrafter"/>
</dbReference>
<evidence type="ECO:0000313" key="2">
    <source>
        <dbReference type="EMBL" id="VTZ90670.1"/>
    </source>
</evidence>
<dbReference type="AlphaFoldDB" id="A0A099YC10"/>
<sequence>MSIRLIATDMDGTFLNNEHDYDHHRFKKVFDKLTKNGVQLVAASGSSYPRLRREFAAVADQMIFISQNGSVIHYGDELIDCFPLHHDDLRAVLVALTRLYGDDDINQLVISGPTTSFVDQSMDEKNFAIVKLFYENVKRVPNLQDIFKYPLNEPLTKISVNFADHIDITNVTSELDNLLPANLIMENSGFNTELIGDAHATKRNALMAIASQFNLRQNEIMTFGDNENDLGMLTLTSHSYAMKNAALPIRLAASNVTRLTNQESGVLDTIEHYFDFSH</sequence>
<dbReference type="Gene3D" id="3.40.50.1000">
    <property type="entry name" value="HAD superfamily/HAD-like"/>
    <property type="match status" value="1"/>
</dbReference>
<dbReference type="InterPro" id="IPR023214">
    <property type="entry name" value="HAD_sf"/>
</dbReference>
<dbReference type="InterPro" id="IPR006379">
    <property type="entry name" value="HAD-SF_hydro_IIB"/>
</dbReference>
<dbReference type="Pfam" id="PF08282">
    <property type="entry name" value="Hydrolase_3"/>
    <property type="match status" value="1"/>
</dbReference>
<protein>
    <submittedName>
        <fullName evidence="1">Hydrolase</fullName>
    </submittedName>
    <submittedName>
        <fullName evidence="2">Sugar phosphatase YbiV</fullName>
        <ecNumber evidence="2">3.1.3.23</ecNumber>
    </submittedName>
</protein>
<reference evidence="2 4" key="2">
    <citation type="submission" date="2019-06" db="EMBL/GenBank/DDBJ databases">
        <authorList>
            <person name="Rodrigo-Torres L."/>
            <person name="Arahal R. D."/>
            <person name="Lucena T."/>
        </authorList>
    </citation>
    <scope>NUCLEOTIDE SEQUENCE [LARGE SCALE GENOMIC DNA]</scope>
    <source>
        <strain evidence="2 4">INIA P508</strain>
    </source>
</reference>
<dbReference type="Gene3D" id="3.30.1240.10">
    <property type="match status" value="1"/>
</dbReference>
<dbReference type="PANTHER" id="PTHR10000">
    <property type="entry name" value="PHOSPHOSERINE PHOSPHATASE"/>
    <property type="match status" value="1"/>
</dbReference>
<dbReference type="EC" id="3.1.3.23" evidence="2"/>
<dbReference type="Proteomes" id="UP000030001">
    <property type="component" value="Unassembled WGS sequence"/>
</dbReference>
<evidence type="ECO:0000313" key="4">
    <source>
        <dbReference type="Proteomes" id="UP000365705"/>
    </source>
</evidence>
<accession>A0A099YC10</accession>
<dbReference type="Proteomes" id="UP000365705">
    <property type="component" value="Unassembled WGS sequence"/>
</dbReference>
<dbReference type="GO" id="GO:0000287">
    <property type="term" value="F:magnesium ion binding"/>
    <property type="evidence" value="ECO:0007669"/>
    <property type="project" value="TreeGrafter"/>
</dbReference>
<name>A0A099YC10_LIMMU</name>
<gene>
    <name evidence="2" type="primary">ybiV_1</name>
    <name evidence="2" type="ORF">LMUP508_01265</name>
    <name evidence="1" type="ORF">LX03_05495</name>
</gene>
<dbReference type="PANTHER" id="PTHR10000:SF53">
    <property type="entry name" value="5-AMINO-6-(5-PHOSPHO-D-RIBITYLAMINO)URACIL PHOSPHATASE YBJI-RELATED"/>
    <property type="match status" value="1"/>
</dbReference>
<organism evidence="1 3">
    <name type="scientific">Limosilactobacillus mucosae</name>
    <name type="common">Lactobacillus mucosae</name>
    <dbReference type="NCBI Taxonomy" id="97478"/>
    <lineage>
        <taxon>Bacteria</taxon>
        <taxon>Bacillati</taxon>
        <taxon>Bacillota</taxon>
        <taxon>Bacilli</taxon>
        <taxon>Lactobacillales</taxon>
        <taxon>Lactobacillaceae</taxon>
        <taxon>Limosilactobacillus</taxon>
    </lineage>
</organism>
<dbReference type="NCBIfam" id="TIGR01484">
    <property type="entry name" value="HAD-SF-IIB"/>
    <property type="match status" value="1"/>
</dbReference>
<dbReference type="RefSeq" id="WP_034540079.1">
    <property type="nucleotide sequence ID" value="NZ_CABFNH010000015.1"/>
</dbReference>
<reference evidence="1 3" key="1">
    <citation type="submission" date="2014-09" db="EMBL/GenBank/DDBJ databases">
        <title>Lactobacillus mucosae CRL573 Genome Sequencing.</title>
        <authorList>
            <person name="Bleckwedel J."/>
            <person name="Teran L.C."/>
            <person name="Bonacina J."/>
            <person name="Saavedra L."/>
            <person name="Mozzi F.B."/>
            <person name="Raya R.R."/>
        </authorList>
    </citation>
    <scope>NUCLEOTIDE SEQUENCE [LARGE SCALE GENOMIC DNA]</scope>
    <source>
        <strain evidence="1 3">CRL573</strain>
    </source>
</reference>
<evidence type="ECO:0000313" key="3">
    <source>
        <dbReference type="Proteomes" id="UP000030001"/>
    </source>
</evidence>
<dbReference type="GO" id="GO:0050308">
    <property type="term" value="F:sugar-phosphatase activity"/>
    <property type="evidence" value="ECO:0007669"/>
    <property type="project" value="UniProtKB-EC"/>
</dbReference>
<dbReference type="InterPro" id="IPR036412">
    <property type="entry name" value="HAD-like_sf"/>
</dbReference>
<dbReference type="SUPFAM" id="SSF56784">
    <property type="entry name" value="HAD-like"/>
    <property type="match status" value="1"/>
</dbReference>
<dbReference type="EMBL" id="CABFNH010000015">
    <property type="protein sequence ID" value="VTZ90670.1"/>
    <property type="molecule type" value="Genomic_DNA"/>
</dbReference>
<keyword evidence="1" id="KW-0378">Hydrolase</keyword>
<evidence type="ECO:0000313" key="1">
    <source>
        <dbReference type="EMBL" id="KGL66931.1"/>
    </source>
</evidence>
<dbReference type="EMBL" id="JROC01000031">
    <property type="protein sequence ID" value="KGL66931.1"/>
    <property type="molecule type" value="Genomic_DNA"/>
</dbReference>